<protein>
    <recommendedName>
        <fullName evidence="3 10">Beta-amylase</fullName>
        <ecNumber evidence="3 10">3.2.1.2</ecNumber>
    </recommendedName>
</protein>
<feature type="region of interest" description="Disordered" evidence="11">
    <location>
        <begin position="488"/>
        <end position="535"/>
    </location>
</feature>
<feature type="binding site" evidence="9">
    <location>
        <begin position="632"/>
        <end position="633"/>
    </location>
    <ligand>
        <name>substrate</name>
    </ligand>
</feature>
<feature type="binding site" evidence="9">
    <location>
        <position position="729"/>
    </location>
    <ligand>
        <name>substrate</name>
    </ligand>
</feature>
<keyword evidence="5 10" id="KW-0119">Carbohydrate metabolism</keyword>
<dbReference type="EMBL" id="GBEZ01019351">
    <property type="protein sequence ID" value="JAC67199.1"/>
    <property type="molecule type" value="Transcribed_RNA"/>
</dbReference>
<gene>
    <name evidence="12" type="ORF">TSPGSL018_11736</name>
</gene>
<dbReference type="PANTHER" id="PTHR31352">
    <property type="entry name" value="BETA-AMYLASE 1, CHLOROPLASTIC"/>
    <property type="match status" value="1"/>
</dbReference>
<feature type="binding site" evidence="9">
    <location>
        <position position="285"/>
    </location>
    <ligand>
        <name>substrate</name>
    </ligand>
</feature>
<dbReference type="PANTHER" id="PTHR31352:SF1">
    <property type="entry name" value="BETA-AMYLASE 3, CHLOROPLASTIC"/>
    <property type="match status" value="1"/>
</dbReference>
<evidence type="ECO:0000256" key="1">
    <source>
        <dbReference type="ARBA" id="ARBA00000546"/>
    </source>
</evidence>
<evidence type="ECO:0000313" key="12">
    <source>
        <dbReference type="EMBL" id="JAC67199.1"/>
    </source>
</evidence>
<reference evidence="12" key="1">
    <citation type="submission" date="2014-05" db="EMBL/GenBank/DDBJ databases">
        <title>The transcriptome of the halophilic microalga Tetraselmis sp. GSL018 isolated from the Great Salt Lake, Utah.</title>
        <authorList>
            <person name="Jinkerson R.E."/>
            <person name="D'Adamo S."/>
            <person name="Posewitz M.C."/>
        </authorList>
    </citation>
    <scope>NUCLEOTIDE SEQUENCE</scope>
    <source>
        <strain evidence="12">GSL018</strain>
    </source>
</reference>
<dbReference type="InterPro" id="IPR018238">
    <property type="entry name" value="Glyco_hydro_14_CS"/>
</dbReference>
<feature type="binding site" evidence="9">
    <location>
        <position position="593"/>
    </location>
    <ligand>
        <name>substrate</name>
    </ligand>
</feature>
<evidence type="ECO:0000256" key="6">
    <source>
        <dbReference type="ARBA" id="ARBA00023295"/>
    </source>
</evidence>
<organism evidence="12">
    <name type="scientific">Tetraselmis sp. GSL018</name>
    <dbReference type="NCBI Taxonomy" id="582737"/>
    <lineage>
        <taxon>Eukaryota</taxon>
        <taxon>Viridiplantae</taxon>
        <taxon>Chlorophyta</taxon>
        <taxon>core chlorophytes</taxon>
        <taxon>Chlorodendrophyceae</taxon>
        <taxon>Chlorodendrales</taxon>
        <taxon>Chlorodendraceae</taxon>
        <taxon>Tetraselmis</taxon>
    </lineage>
</organism>
<feature type="binding site" evidence="9">
    <location>
        <position position="246"/>
    </location>
    <ligand>
        <name>substrate</name>
    </ligand>
</feature>
<feature type="binding site" evidence="9">
    <location>
        <position position="293"/>
    </location>
    <ligand>
        <name>substrate</name>
    </ligand>
</feature>
<dbReference type="Pfam" id="PF01373">
    <property type="entry name" value="Glyco_hydro_14"/>
    <property type="match status" value="2"/>
</dbReference>
<feature type="region of interest" description="Disordered" evidence="11">
    <location>
        <begin position="1"/>
        <end position="123"/>
    </location>
</feature>
<dbReference type="AlphaFoldDB" id="A0A061R8X8"/>
<proteinExistence type="inferred from homology"/>
<evidence type="ECO:0000256" key="10">
    <source>
        <dbReference type="RuleBase" id="RU000509"/>
    </source>
</evidence>
<evidence type="ECO:0000256" key="8">
    <source>
        <dbReference type="PIRSR" id="PIRSR601554-1"/>
    </source>
</evidence>
<dbReference type="SUPFAM" id="SSF51445">
    <property type="entry name" value="(Trans)glycosidases"/>
    <property type="match status" value="1"/>
</dbReference>
<dbReference type="GO" id="GO:0016161">
    <property type="term" value="F:beta-amylase activity"/>
    <property type="evidence" value="ECO:0007669"/>
    <property type="project" value="UniProtKB-EC"/>
</dbReference>
<evidence type="ECO:0000256" key="11">
    <source>
        <dbReference type="SAM" id="MobiDB-lite"/>
    </source>
</evidence>
<accession>A0A061R8X8</accession>
<feature type="active site" description="Proton acceptor" evidence="8">
    <location>
        <position position="631"/>
    </location>
</feature>
<keyword evidence="7 10" id="KW-0624">Polysaccharide degradation</keyword>
<evidence type="ECO:0000256" key="4">
    <source>
        <dbReference type="ARBA" id="ARBA00022801"/>
    </source>
</evidence>
<dbReference type="InterPro" id="IPR017853">
    <property type="entry name" value="GH"/>
</dbReference>
<dbReference type="PRINTS" id="PR00750">
    <property type="entry name" value="BETAAMYLASE"/>
</dbReference>
<dbReference type="GO" id="GO:0000272">
    <property type="term" value="P:polysaccharide catabolic process"/>
    <property type="evidence" value="ECO:0007669"/>
    <property type="project" value="UniProtKB-KW"/>
</dbReference>
<dbReference type="InterPro" id="IPR001554">
    <property type="entry name" value="Glyco_hydro_14"/>
</dbReference>
<evidence type="ECO:0000256" key="2">
    <source>
        <dbReference type="ARBA" id="ARBA00005652"/>
    </source>
</evidence>
<dbReference type="PROSITE" id="PS00506">
    <property type="entry name" value="BETA_AMYLASE_1"/>
    <property type="match status" value="1"/>
</dbReference>
<evidence type="ECO:0000256" key="7">
    <source>
        <dbReference type="ARBA" id="ARBA00023326"/>
    </source>
</evidence>
<comment type="similarity">
    <text evidence="2 10">Belongs to the glycosyl hydrolase 14 family.</text>
</comment>
<keyword evidence="4 10" id="KW-0378">Hydrolase</keyword>
<sequence length="769" mass="83301">MTLLRGPGMSSSSYQPRDTVAPAANRRNTNGNLGLTVATPGSVGLGHPASRPVPVSRSHKRTSTVPIDNCPTSTQTSSVDGPADHKHRTSSRNEKEDSDDLATDKEKFSKAVDGQGNADSALETEDQIGCCTDLLENPRSARPVVASQSIRSLKSVNYLSDLSNGLRLDSGLPASVAKERLSSGSGRMASKQQQLRQTVDEGVPVFIMLPLDTVTSDGIYRYKTSAWFHHALQSMRDSGVRGVAVDIWWGAVERKPGIYDWSSYKQLIAHVKSLGLKMQVVLSFHACGGNVGDSAMIPLPEWVLEAGEHDPDLYFTDRPRGNRRGQRNRECISFFSDEVPGALAGRSPIECYQEFMHDFAQAFRAELGSVIEEVVVGAGPCGELRYPSYVEANGWRFPGVGEFQCYDRRALAQLAEAAADAGHPEWGHAGPHNAGWYNSAPEETGFFSTVEGSWSSAYGKFFMEWYSGALVAHGERLLQAANEAFGPKTPRPFSGADAAVSSKGEDEGANPCGHDNPTGQPGIQPSLNPRTKASARADGTVQVTLKIAGIHWYYRTRSHAAELTAGYYNTAFQNGYAPLIALCAKYGASLTLTCVEMCDEQHPTEASCSPEGLLYQVRRTAYQMGVPLSGENALPCFSPGGVDTSALERIIRNTSSFDPDRHPRPLSWGNFAPASVSMEQLRGSIASSSWSSSSSSSCCGGGEGAALEDGAQPREFAPLPSMRSFTFLRLNQEMIAPAYQGVWMRFIQRMQSKPLQRQRSQPHGIPAVE</sequence>
<name>A0A061R8X8_9CHLO</name>
<dbReference type="EC" id="3.2.1.2" evidence="3 10"/>
<feature type="binding site" evidence="9">
    <location>
        <position position="551"/>
    </location>
    <ligand>
        <name>substrate</name>
    </ligand>
</feature>
<evidence type="ECO:0000256" key="3">
    <source>
        <dbReference type="ARBA" id="ARBA00012594"/>
    </source>
</evidence>
<keyword evidence="6 10" id="KW-0326">Glycosidase</keyword>
<feature type="compositionally biased region" description="Polar residues" evidence="11">
    <location>
        <begin position="63"/>
        <end position="79"/>
    </location>
</feature>
<dbReference type="Gene3D" id="3.20.20.80">
    <property type="entry name" value="Glycosidases"/>
    <property type="match status" value="2"/>
</dbReference>
<feature type="compositionally biased region" description="Polar residues" evidence="11">
    <location>
        <begin position="517"/>
        <end position="531"/>
    </location>
</feature>
<evidence type="ECO:0000256" key="5">
    <source>
        <dbReference type="ARBA" id="ARBA00023277"/>
    </source>
</evidence>
<comment type="catalytic activity">
    <reaction evidence="1 10">
        <text>Hydrolysis of (1-&gt;4)-alpha-D-glucosidic linkages in polysaccharides so as to remove successive maltose units from the non-reducing ends of the chains.</text>
        <dbReference type="EC" id="3.2.1.2"/>
    </reaction>
</comment>
<evidence type="ECO:0000256" key="9">
    <source>
        <dbReference type="PIRSR" id="PIRSR601554-2"/>
    </source>
</evidence>
<feature type="active site" description="Proton donor" evidence="8">
    <location>
        <position position="383"/>
    </location>
</feature>
<feature type="binding site" evidence="9">
    <location>
        <position position="546"/>
    </location>
    <ligand>
        <name>substrate</name>
    </ligand>
</feature>